<dbReference type="PANTHER" id="PTHR42951">
    <property type="entry name" value="METALLO-BETA-LACTAMASE DOMAIN-CONTAINING"/>
    <property type="match status" value="1"/>
</dbReference>
<dbReference type="CDD" id="cd07721">
    <property type="entry name" value="yflN-like_MBL-fold"/>
    <property type="match status" value="1"/>
</dbReference>
<dbReference type="InterPro" id="IPR050855">
    <property type="entry name" value="NDM-1-like"/>
</dbReference>
<dbReference type="GO" id="GO:0016787">
    <property type="term" value="F:hydrolase activity"/>
    <property type="evidence" value="ECO:0007669"/>
    <property type="project" value="UniProtKB-KW"/>
</dbReference>
<reference evidence="3 4" key="1">
    <citation type="journal article" date="2018" name="J. Microbiol.">
        <title>Salicibibacter kimchii gen. nov., sp. nov., a moderately halophilic and alkalitolerant bacterium in the family Bacillaceae, isolated from kimchi.</title>
        <authorList>
            <person name="Jang J.Y."/>
            <person name="Oh Y.J."/>
            <person name="Lim S.K."/>
            <person name="Park H.K."/>
            <person name="Lee C."/>
            <person name="Kim J.Y."/>
            <person name="Lee M.A."/>
            <person name="Choi H.J."/>
        </authorList>
    </citation>
    <scope>NUCLEOTIDE SEQUENCE [LARGE SCALE GENOMIC DNA]</scope>
    <source>
        <strain evidence="3 4">NKC1-1</strain>
    </source>
</reference>
<dbReference type="Gene3D" id="3.60.15.10">
    <property type="entry name" value="Ribonuclease Z/Hydroxyacylglutathione hydrolase-like"/>
    <property type="match status" value="1"/>
</dbReference>
<feature type="region of interest" description="Disordered" evidence="1">
    <location>
        <begin position="1"/>
        <end position="20"/>
    </location>
</feature>
<proteinExistence type="predicted"/>
<evidence type="ECO:0000259" key="2">
    <source>
        <dbReference type="SMART" id="SM00849"/>
    </source>
</evidence>
<accession>A0A345C3F2</accession>
<dbReference type="AlphaFoldDB" id="A0A345C3F2"/>
<keyword evidence="4" id="KW-1185">Reference proteome</keyword>
<evidence type="ECO:0000256" key="1">
    <source>
        <dbReference type="SAM" id="MobiDB-lite"/>
    </source>
</evidence>
<feature type="domain" description="Metallo-beta-lactamase" evidence="2">
    <location>
        <begin position="40"/>
        <end position="249"/>
    </location>
</feature>
<name>A0A345C3F2_9BACI</name>
<sequence>MDEQEQTLHGPSGVKLPMTSKNDGLLEEVTTDVHCLTIKIVNVCFIGDVTGNWVLVDTGMPNGKEDLITALQNEFGPFTPPQAIILTHGHFDHVGAVAELVDEWQVPVYAHTLELPFLTGEKDYPEPDTSVEGGMVAKSSKAFPNEAIQLGNAVMPLPEQGKVPYLGEWQWVHTPGHAPGQIALFRERDRLLVSGDAVITVKQDELNKVYKQTQELQGPPRYLTTDWEAAKNSAEKLYNLNPEMIVPGHGVPMFGQALHAQFESLIRDFDQVAVPDKGKFLH</sequence>
<dbReference type="SUPFAM" id="SSF56281">
    <property type="entry name" value="Metallo-hydrolase/oxidoreductase"/>
    <property type="match status" value="1"/>
</dbReference>
<dbReference type="Pfam" id="PF00753">
    <property type="entry name" value="Lactamase_B"/>
    <property type="match status" value="1"/>
</dbReference>
<evidence type="ECO:0000313" key="3">
    <source>
        <dbReference type="EMBL" id="AXF57733.1"/>
    </source>
</evidence>
<dbReference type="SMART" id="SM00849">
    <property type="entry name" value="Lactamase_B"/>
    <property type="match status" value="1"/>
</dbReference>
<organism evidence="3 4">
    <name type="scientific">Salicibibacter kimchii</name>
    <dbReference type="NCBI Taxonomy" id="2099786"/>
    <lineage>
        <taxon>Bacteria</taxon>
        <taxon>Bacillati</taxon>
        <taxon>Bacillota</taxon>
        <taxon>Bacilli</taxon>
        <taxon>Bacillales</taxon>
        <taxon>Bacillaceae</taxon>
        <taxon>Salicibibacter</taxon>
    </lineage>
</organism>
<dbReference type="InterPro" id="IPR036866">
    <property type="entry name" value="RibonucZ/Hydroxyglut_hydro"/>
</dbReference>
<dbReference type="OrthoDB" id="9802248at2"/>
<dbReference type="EMBL" id="CP031092">
    <property type="protein sequence ID" value="AXF57733.1"/>
    <property type="molecule type" value="Genomic_DNA"/>
</dbReference>
<dbReference type="PANTHER" id="PTHR42951:SF17">
    <property type="entry name" value="METALLO-BETA-LACTAMASE DOMAIN-CONTAINING PROTEIN"/>
    <property type="match status" value="1"/>
</dbReference>
<protein>
    <submittedName>
        <fullName evidence="3">MBL fold metallo-hydrolase</fullName>
    </submittedName>
</protein>
<gene>
    <name evidence="3" type="ORF">DT065_18320</name>
</gene>
<evidence type="ECO:0000313" key="4">
    <source>
        <dbReference type="Proteomes" id="UP000252100"/>
    </source>
</evidence>
<dbReference type="Proteomes" id="UP000252100">
    <property type="component" value="Chromosome"/>
</dbReference>
<dbReference type="InterPro" id="IPR001279">
    <property type="entry name" value="Metallo-B-lactamas"/>
</dbReference>
<dbReference type="KEGG" id="rue:DT065_18320"/>
<dbReference type="RefSeq" id="WP_114375822.1">
    <property type="nucleotide sequence ID" value="NZ_CP031092.1"/>
</dbReference>
<keyword evidence="3" id="KW-0378">Hydrolase</keyword>